<comment type="caution">
    <text evidence="1">The sequence shown here is derived from an EMBL/GenBank/DDBJ whole genome shotgun (WGS) entry which is preliminary data.</text>
</comment>
<organism evidence="1 2">
    <name type="scientific">Adhaeribacter arboris</name>
    <dbReference type="NCBI Taxonomy" id="2072846"/>
    <lineage>
        <taxon>Bacteria</taxon>
        <taxon>Pseudomonadati</taxon>
        <taxon>Bacteroidota</taxon>
        <taxon>Cytophagia</taxon>
        <taxon>Cytophagales</taxon>
        <taxon>Hymenobacteraceae</taxon>
        <taxon>Adhaeribacter</taxon>
    </lineage>
</organism>
<dbReference type="RefSeq" id="WP_106928968.1">
    <property type="nucleotide sequence ID" value="NZ_PYFT01000001.1"/>
</dbReference>
<dbReference type="EMBL" id="PYFT01000001">
    <property type="protein sequence ID" value="PSR53883.1"/>
    <property type="molecule type" value="Genomic_DNA"/>
</dbReference>
<name>A0A2T2YEH4_9BACT</name>
<dbReference type="Proteomes" id="UP000240357">
    <property type="component" value="Unassembled WGS sequence"/>
</dbReference>
<keyword evidence="2" id="KW-1185">Reference proteome</keyword>
<gene>
    <name evidence="1" type="ORF">AHMF7605_10325</name>
</gene>
<evidence type="ECO:0000313" key="1">
    <source>
        <dbReference type="EMBL" id="PSR53883.1"/>
    </source>
</evidence>
<evidence type="ECO:0000313" key="2">
    <source>
        <dbReference type="Proteomes" id="UP000240357"/>
    </source>
</evidence>
<proteinExistence type="predicted"/>
<protein>
    <submittedName>
        <fullName evidence="1">Uncharacterized protein</fullName>
    </submittedName>
</protein>
<accession>A0A2T2YEH4</accession>
<dbReference type="AlphaFoldDB" id="A0A2T2YEH4"/>
<sequence length="89" mass="10647">MSQEVHYFFKQDNKKAVMIRAPDRLLIIELNRHPEDEPDTYRVYGFKDKYMANRILKTWEEHRITPAYYQILVNCALGLITQDTQILTS</sequence>
<reference evidence="1 2" key="1">
    <citation type="submission" date="2018-03" db="EMBL/GenBank/DDBJ databases">
        <title>Adhaeribacter sp. HMF7605 Genome sequencing and assembly.</title>
        <authorList>
            <person name="Kang H."/>
            <person name="Kang J."/>
            <person name="Cha I."/>
            <person name="Kim H."/>
            <person name="Joh K."/>
        </authorList>
    </citation>
    <scope>NUCLEOTIDE SEQUENCE [LARGE SCALE GENOMIC DNA]</scope>
    <source>
        <strain evidence="1 2">HMF7605</strain>
    </source>
</reference>